<evidence type="ECO:0000256" key="1">
    <source>
        <dbReference type="ARBA" id="ARBA00004571"/>
    </source>
</evidence>
<evidence type="ECO:0000256" key="2">
    <source>
        <dbReference type="ARBA" id="ARBA00008143"/>
    </source>
</evidence>
<dbReference type="InterPro" id="IPR012910">
    <property type="entry name" value="Plug_dom"/>
</dbReference>
<comment type="caution">
    <text evidence="15">The sequence shown here is derived from an EMBL/GenBank/DDBJ whole genome shotgun (WGS) entry which is preliminary data.</text>
</comment>
<dbReference type="InterPro" id="IPR000531">
    <property type="entry name" value="Beta-barrel_TonB"/>
</dbReference>
<keyword evidence="16" id="KW-1185">Reference proteome</keyword>
<evidence type="ECO:0000256" key="3">
    <source>
        <dbReference type="ARBA" id="ARBA00022448"/>
    </source>
</evidence>
<dbReference type="EMBL" id="BSST01000001">
    <property type="protein sequence ID" value="GLX77259.1"/>
    <property type="molecule type" value="Genomic_DNA"/>
</dbReference>
<evidence type="ECO:0008006" key="17">
    <source>
        <dbReference type="Google" id="ProtNLM"/>
    </source>
</evidence>
<dbReference type="PROSITE" id="PS52016">
    <property type="entry name" value="TONB_DEPENDENT_REC_3"/>
    <property type="match status" value="1"/>
</dbReference>
<dbReference type="RefSeq" id="WP_284243104.1">
    <property type="nucleotide sequence ID" value="NZ_BSST01000001.1"/>
</dbReference>
<keyword evidence="10 11" id="KW-0998">Cell outer membrane</keyword>
<keyword evidence="5 11" id="KW-0812">Transmembrane</keyword>
<evidence type="ECO:0000256" key="4">
    <source>
        <dbReference type="ARBA" id="ARBA00022452"/>
    </source>
</evidence>
<evidence type="ECO:0000256" key="5">
    <source>
        <dbReference type="ARBA" id="ARBA00022692"/>
    </source>
</evidence>
<dbReference type="CDD" id="cd01347">
    <property type="entry name" value="ligand_gated_channel"/>
    <property type="match status" value="1"/>
</dbReference>
<dbReference type="SUPFAM" id="SSF56935">
    <property type="entry name" value="Porins"/>
    <property type="match status" value="1"/>
</dbReference>
<evidence type="ECO:0000256" key="12">
    <source>
        <dbReference type="RuleBase" id="RU003357"/>
    </source>
</evidence>
<dbReference type="InterPro" id="IPR039426">
    <property type="entry name" value="TonB-dep_rcpt-like"/>
</dbReference>
<evidence type="ECO:0000313" key="16">
    <source>
        <dbReference type="Proteomes" id="UP001157186"/>
    </source>
</evidence>
<sequence>MNKFNQISFALCCSLTPSVLADQFDSVEQLYSLSLHELSQIQVVTAATGYTRKLDKAPATVTVIEEAEWQAKGALTLAQALQGIAGVQTGLLNSGNAESSISVRGLQGNYGQQVKVLIDGIAFNRIHNGARPGLEIPLFGFTRIEVLRNSGSVVYGADAFGGIINLVSKELNDDQQSELSMVAGAFDTYRLGLFSEHQWQDIKVNWALNYYHYGDDNERQIPSDLQSTFDQIFATNASQAPGVIDLGQKTISFNAKLNWQQLSLHYFILDGDFGPGVGIAQALDPDGRNDHRSQLISASYDLSKLNFKHLTLNAWYQKKQSYYPFTIFPAGSVLPIGSDGNLNFSTPTGVTLFSEGFIGHPGNESELFNISLSQHLTLDDTHNIRWELGYEKQNHHPYEAKNFGPGILNGTETEVDGTLTDVTHTPHVFLPYSTRNFQFFSVQDAWQLLPELTLHLGARYDDYSDVGDTLNPRLGLTWDINDWLDIRLFSGSAFRAPSFIGLYSKNNPVGLGNSKLEPEEITSHELSFDLQLSENLHTSLVLFNYRADKLVSYIPMVDVVGLTANNVGKLTGHGGEWLLRWRPTPGLDINANYSRLSSKDNNDIALPDYSEKMASLTVNYQFNQQLSANIFAQYHGKQQRHFSDNRNALPSYYWFSSRIHYQLNDSPLSVALIANNLTNEESAKYPSNGSIADDFPYPGRQWLVEMSYLF</sequence>
<gene>
    <name evidence="15" type="ORF">tinsulaeT_05990</name>
</gene>
<keyword evidence="8 11" id="KW-0472">Membrane</keyword>
<dbReference type="InterPro" id="IPR036942">
    <property type="entry name" value="Beta-barrel_TonB_sf"/>
</dbReference>
<name>A0ABQ6GPZ9_9GAMM</name>
<feature type="domain" description="TonB-dependent receptor plug" evidence="14">
    <location>
        <begin position="54"/>
        <end position="163"/>
    </location>
</feature>
<protein>
    <recommendedName>
        <fullName evidence="17">TonB-dependent receptor</fullName>
    </recommendedName>
</protein>
<evidence type="ECO:0000259" key="14">
    <source>
        <dbReference type="Pfam" id="PF07715"/>
    </source>
</evidence>
<keyword evidence="3 11" id="KW-0813">Transport</keyword>
<keyword evidence="7 12" id="KW-0798">TonB box</keyword>
<comment type="similarity">
    <text evidence="2">Belongs to the TonB-dependent receptor family. Hemoglobin/haptoglobin binding protein subfamily.</text>
</comment>
<evidence type="ECO:0000256" key="8">
    <source>
        <dbReference type="ARBA" id="ARBA00023136"/>
    </source>
</evidence>
<evidence type="ECO:0000256" key="9">
    <source>
        <dbReference type="ARBA" id="ARBA00023170"/>
    </source>
</evidence>
<keyword evidence="9" id="KW-0675">Receptor</keyword>
<dbReference type="Pfam" id="PF07715">
    <property type="entry name" value="Plug"/>
    <property type="match status" value="1"/>
</dbReference>
<evidence type="ECO:0000256" key="10">
    <source>
        <dbReference type="ARBA" id="ARBA00023237"/>
    </source>
</evidence>
<dbReference type="InterPro" id="IPR037066">
    <property type="entry name" value="Plug_dom_sf"/>
</dbReference>
<organism evidence="15 16">
    <name type="scientific">Thalassotalea insulae</name>
    <dbReference type="NCBI Taxonomy" id="2056778"/>
    <lineage>
        <taxon>Bacteria</taxon>
        <taxon>Pseudomonadati</taxon>
        <taxon>Pseudomonadota</taxon>
        <taxon>Gammaproteobacteria</taxon>
        <taxon>Alteromonadales</taxon>
        <taxon>Colwelliaceae</taxon>
        <taxon>Thalassotalea</taxon>
    </lineage>
</organism>
<reference evidence="15 16" key="1">
    <citation type="submission" date="2023-03" db="EMBL/GenBank/DDBJ databases">
        <title>Draft genome sequence of Thalassotalea insulae KCTC 62186T.</title>
        <authorList>
            <person name="Sawabe T."/>
        </authorList>
    </citation>
    <scope>NUCLEOTIDE SEQUENCE [LARGE SCALE GENOMIC DNA]</scope>
    <source>
        <strain evidence="15 16">KCTC 62186</strain>
    </source>
</reference>
<evidence type="ECO:0000313" key="15">
    <source>
        <dbReference type="EMBL" id="GLX77259.1"/>
    </source>
</evidence>
<dbReference type="Proteomes" id="UP001157186">
    <property type="component" value="Unassembled WGS sequence"/>
</dbReference>
<dbReference type="PANTHER" id="PTHR30069">
    <property type="entry name" value="TONB-DEPENDENT OUTER MEMBRANE RECEPTOR"/>
    <property type="match status" value="1"/>
</dbReference>
<comment type="subcellular location">
    <subcellularLocation>
        <location evidence="1 11">Cell outer membrane</location>
        <topology evidence="1 11">Multi-pass membrane protein</topology>
    </subcellularLocation>
</comment>
<evidence type="ECO:0000256" key="11">
    <source>
        <dbReference type="PROSITE-ProRule" id="PRU01360"/>
    </source>
</evidence>
<evidence type="ECO:0000256" key="7">
    <source>
        <dbReference type="ARBA" id="ARBA00023077"/>
    </source>
</evidence>
<accession>A0ABQ6GPZ9</accession>
<keyword evidence="4 11" id="KW-1134">Transmembrane beta strand</keyword>
<evidence type="ECO:0000259" key="13">
    <source>
        <dbReference type="Pfam" id="PF00593"/>
    </source>
</evidence>
<proteinExistence type="inferred from homology"/>
<dbReference type="Gene3D" id="2.40.170.20">
    <property type="entry name" value="TonB-dependent receptor, beta-barrel domain"/>
    <property type="match status" value="1"/>
</dbReference>
<dbReference type="Gene3D" id="2.170.130.10">
    <property type="entry name" value="TonB-dependent receptor, plug domain"/>
    <property type="match status" value="1"/>
</dbReference>
<feature type="domain" description="TonB-dependent receptor-like beta-barrel" evidence="13">
    <location>
        <begin position="282"/>
        <end position="677"/>
    </location>
</feature>
<keyword evidence="6" id="KW-0732">Signal</keyword>
<dbReference type="PANTHER" id="PTHR30069:SF29">
    <property type="entry name" value="HEMOGLOBIN AND HEMOGLOBIN-HAPTOGLOBIN-BINDING PROTEIN 1-RELATED"/>
    <property type="match status" value="1"/>
</dbReference>
<evidence type="ECO:0000256" key="6">
    <source>
        <dbReference type="ARBA" id="ARBA00022729"/>
    </source>
</evidence>
<dbReference type="Pfam" id="PF00593">
    <property type="entry name" value="TonB_dep_Rec_b-barrel"/>
    <property type="match status" value="1"/>
</dbReference>